<dbReference type="AlphaFoldDB" id="A0A059F740"/>
<feature type="domain" description="OmpA-like" evidence="6">
    <location>
        <begin position="96"/>
        <end position="213"/>
    </location>
</feature>
<dbReference type="SUPFAM" id="SSF103088">
    <property type="entry name" value="OmpA-like"/>
    <property type="match status" value="1"/>
</dbReference>
<dbReference type="PANTHER" id="PTHR30329">
    <property type="entry name" value="STATOR ELEMENT OF FLAGELLAR MOTOR COMPLEX"/>
    <property type="match status" value="1"/>
</dbReference>
<organism evidence="7 8">
    <name type="scientific">Hyphomonas jannaschiana VP2</name>
    <dbReference type="NCBI Taxonomy" id="1280952"/>
    <lineage>
        <taxon>Bacteria</taxon>
        <taxon>Pseudomonadati</taxon>
        <taxon>Pseudomonadota</taxon>
        <taxon>Alphaproteobacteria</taxon>
        <taxon>Hyphomonadales</taxon>
        <taxon>Hyphomonadaceae</taxon>
        <taxon>Hyphomonas</taxon>
    </lineage>
</organism>
<dbReference type="eggNOG" id="COG2885">
    <property type="taxonomic scope" value="Bacteria"/>
</dbReference>
<reference evidence="7 8" key="1">
    <citation type="journal article" date="2014" name="Antonie Van Leeuwenhoek">
        <title>Hyphomonas beringensis sp. nov. and Hyphomonas chukchiensis sp. nov., isolated from surface seawater of the Bering Sea and Chukchi Sea.</title>
        <authorList>
            <person name="Li C."/>
            <person name="Lai Q."/>
            <person name="Li G."/>
            <person name="Dong C."/>
            <person name="Wang J."/>
            <person name="Liao Y."/>
            <person name="Shao Z."/>
        </authorList>
    </citation>
    <scope>NUCLEOTIDE SEQUENCE [LARGE SCALE GENOMIC DNA]</scope>
    <source>
        <strain evidence="7 8">VP2</strain>
    </source>
</reference>
<name>A0A059F740_9PROT</name>
<keyword evidence="8" id="KW-1185">Reference proteome</keyword>
<proteinExistence type="predicted"/>
<dbReference type="PROSITE" id="PS51257">
    <property type="entry name" value="PROKAR_LIPOPROTEIN"/>
    <property type="match status" value="1"/>
</dbReference>
<dbReference type="InterPro" id="IPR006665">
    <property type="entry name" value="OmpA-like"/>
</dbReference>
<dbReference type="STRING" id="1280952.HJA_16370"/>
<dbReference type="Gene3D" id="3.30.1330.60">
    <property type="entry name" value="OmpA-like domain"/>
    <property type="match status" value="1"/>
</dbReference>
<dbReference type="CDD" id="cd07185">
    <property type="entry name" value="OmpA_C-like"/>
    <property type="match status" value="1"/>
</dbReference>
<gene>
    <name evidence="7" type="ORF">HJA_16370</name>
</gene>
<evidence type="ECO:0000256" key="3">
    <source>
        <dbReference type="ARBA" id="ARBA00023237"/>
    </source>
</evidence>
<dbReference type="Proteomes" id="UP000024816">
    <property type="component" value="Unassembled WGS sequence"/>
</dbReference>
<dbReference type="GO" id="GO:0009279">
    <property type="term" value="C:cell outer membrane"/>
    <property type="evidence" value="ECO:0007669"/>
    <property type="project" value="UniProtKB-SubCell"/>
</dbReference>
<dbReference type="InterPro" id="IPR050330">
    <property type="entry name" value="Bact_OuterMem_StrucFunc"/>
</dbReference>
<evidence type="ECO:0000313" key="8">
    <source>
        <dbReference type="Proteomes" id="UP000024816"/>
    </source>
</evidence>
<dbReference type="InterPro" id="IPR006664">
    <property type="entry name" value="OMP_bac"/>
</dbReference>
<feature type="chain" id="PRO_5001572025" evidence="5">
    <location>
        <begin position="24"/>
        <end position="217"/>
    </location>
</feature>
<feature type="signal peptide" evidence="5">
    <location>
        <begin position="1"/>
        <end position="23"/>
    </location>
</feature>
<evidence type="ECO:0000256" key="2">
    <source>
        <dbReference type="ARBA" id="ARBA00023136"/>
    </source>
</evidence>
<dbReference type="EMBL" id="ARYJ01000016">
    <property type="protein sequence ID" value="KCZ83883.1"/>
    <property type="molecule type" value="Genomic_DNA"/>
</dbReference>
<keyword evidence="2 4" id="KW-0472">Membrane</keyword>
<keyword evidence="5" id="KW-0732">Signal</keyword>
<evidence type="ECO:0000313" key="7">
    <source>
        <dbReference type="EMBL" id="KCZ83883.1"/>
    </source>
</evidence>
<evidence type="ECO:0000256" key="1">
    <source>
        <dbReference type="ARBA" id="ARBA00004442"/>
    </source>
</evidence>
<dbReference type="PATRIC" id="fig|1280952.3.peg.3277"/>
<dbReference type="Pfam" id="PF13488">
    <property type="entry name" value="Gly-zipper_Omp"/>
    <property type="match status" value="1"/>
</dbReference>
<evidence type="ECO:0000259" key="6">
    <source>
        <dbReference type="PROSITE" id="PS51123"/>
    </source>
</evidence>
<dbReference type="InterPro" id="IPR036737">
    <property type="entry name" value="OmpA-like_sf"/>
</dbReference>
<accession>A0A059F740</accession>
<sequence>MELIIMKRLAIAVCAVSMLAACAEGPSRNVWTGAAAGAILGAGAGTLAGGDDGRNAAIGAAVGAIAGAAVGDYMDKQERALREQTAGTGIGVERQGDQIALTMPSNITFDVDSSTIKPGFYATLNDVATTLVDYPSTAVDVIGHASSDGPDDYNMQLSQRRAASVQNYLVNQGVASVRLRAIGMGETQPIADNSTAAGRAANRRVEIILTPVTQDGY</sequence>
<comment type="subcellular location">
    <subcellularLocation>
        <location evidence="1">Cell outer membrane</location>
    </subcellularLocation>
</comment>
<protein>
    <submittedName>
        <fullName evidence="7">OmpA family protein</fullName>
    </submittedName>
</protein>
<dbReference type="PRINTS" id="PR01021">
    <property type="entry name" value="OMPADOMAIN"/>
</dbReference>
<evidence type="ECO:0000256" key="5">
    <source>
        <dbReference type="SAM" id="SignalP"/>
    </source>
</evidence>
<dbReference type="PANTHER" id="PTHR30329:SF21">
    <property type="entry name" value="LIPOPROTEIN YIAD-RELATED"/>
    <property type="match status" value="1"/>
</dbReference>
<dbReference type="PROSITE" id="PS51123">
    <property type="entry name" value="OMPA_2"/>
    <property type="match status" value="1"/>
</dbReference>
<dbReference type="InterPro" id="IPR039567">
    <property type="entry name" value="Gly-zipper"/>
</dbReference>
<evidence type="ECO:0000256" key="4">
    <source>
        <dbReference type="PROSITE-ProRule" id="PRU00473"/>
    </source>
</evidence>
<comment type="caution">
    <text evidence="7">The sequence shown here is derived from an EMBL/GenBank/DDBJ whole genome shotgun (WGS) entry which is preliminary data.</text>
</comment>
<dbReference type="Pfam" id="PF00691">
    <property type="entry name" value="OmpA"/>
    <property type="match status" value="1"/>
</dbReference>
<keyword evidence="3" id="KW-0998">Cell outer membrane</keyword>